<evidence type="ECO:0000313" key="2">
    <source>
        <dbReference type="Proteomes" id="UP000275846"/>
    </source>
</evidence>
<gene>
    <name evidence="1" type="ORF">SSLN_LOCUS14367</name>
</gene>
<evidence type="ECO:0000313" key="1">
    <source>
        <dbReference type="EMBL" id="VDM00753.1"/>
    </source>
</evidence>
<reference evidence="1 2" key="2">
    <citation type="submission" date="2018-11" db="EMBL/GenBank/DDBJ databases">
        <authorList>
            <consortium name="Pathogen Informatics"/>
        </authorList>
    </citation>
    <scope>NUCLEOTIDE SEQUENCE [LARGE SCALE GENOMIC DNA]</scope>
    <source>
        <strain evidence="1 2">NST_G2</strain>
    </source>
</reference>
<dbReference type="Proteomes" id="UP000275846">
    <property type="component" value="Unassembled WGS sequence"/>
</dbReference>
<reference evidence="3" key="1">
    <citation type="submission" date="2016-06" db="UniProtKB">
        <authorList>
            <consortium name="WormBaseParasite"/>
        </authorList>
    </citation>
    <scope>IDENTIFICATION</scope>
</reference>
<accession>A0A183TD19</accession>
<organism evidence="3">
    <name type="scientific">Schistocephalus solidus</name>
    <name type="common">Tapeworm</name>
    <dbReference type="NCBI Taxonomy" id="70667"/>
    <lineage>
        <taxon>Eukaryota</taxon>
        <taxon>Metazoa</taxon>
        <taxon>Spiralia</taxon>
        <taxon>Lophotrochozoa</taxon>
        <taxon>Platyhelminthes</taxon>
        <taxon>Cestoda</taxon>
        <taxon>Eucestoda</taxon>
        <taxon>Diphyllobothriidea</taxon>
        <taxon>Diphyllobothriidae</taxon>
        <taxon>Schistocephalus</taxon>
    </lineage>
</organism>
<dbReference type="WBParaSite" id="SSLN_0001490901-mRNA-1">
    <property type="protein sequence ID" value="SSLN_0001490901-mRNA-1"/>
    <property type="gene ID" value="SSLN_0001490901"/>
</dbReference>
<sequence>MLLRPSLTGTQLSPVAPRSWFLPAATPRVTATTGGLYQVRVSSVVCVFTPTRVSPLTLTAWNVRSLFDNPGSNRLERRKALVALKLARYMINIAALSRTRFSVHDQLDEVGAGCTFLWSGRPKAELRDSAVTLPCGTISVDVCPVSRSLSVIA</sequence>
<dbReference type="AlphaFoldDB" id="A0A183TD19"/>
<dbReference type="EMBL" id="UYSU01038900">
    <property type="protein sequence ID" value="VDM00753.1"/>
    <property type="molecule type" value="Genomic_DNA"/>
</dbReference>
<protein>
    <submittedName>
        <fullName evidence="1 3">Uncharacterized protein</fullName>
    </submittedName>
</protein>
<evidence type="ECO:0000313" key="3">
    <source>
        <dbReference type="WBParaSite" id="SSLN_0001490901-mRNA-1"/>
    </source>
</evidence>
<keyword evidence="2" id="KW-1185">Reference proteome</keyword>
<proteinExistence type="predicted"/>
<name>A0A183TD19_SCHSO</name>